<dbReference type="RefSeq" id="WP_322937297.1">
    <property type="nucleotide sequence ID" value="NZ_CP141059.1"/>
</dbReference>
<sequence>MLDETVFSGVHEVSVDLPTAPDQDHGLVLKWRRRGEILEGLVSREADGRVMTEWLPALLLSPAESSTAPDNVLAES</sequence>
<evidence type="ECO:0000313" key="2">
    <source>
        <dbReference type="Proteomes" id="UP001327225"/>
    </source>
</evidence>
<dbReference type="Proteomes" id="UP001327225">
    <property type="component" value="Chromosome"/>
</dbReference>
<accession>A0ABZ0ZR99</accession>
<name>A0ABZ0ZR99_9ACTN</name>
<dbReference type="EMBL" id="CP141059">
    <property type="protein sequence ID" value="WQQ26296.1"/>
    <property type="molecule type" value="Genomic_DNA"/>
</dbReference>
<proteinExistence type="predicted"/>
<reference evidence="2" key="1">
    <citation type="submission" date="2023-12" db="EMBL/GenBank/DDBJ databases">
        <title>Novel species in genus Nocardioides.</title>
        <authorList>
            <person name="Zhou H."/>
        </authorList>
    </citation>
    <scope>NUCLEOTIDE SEQUENCE [LARGE SCALE GENOMIC DNA]</scope>
    <source>
        <strain evidence="2">HM61</strain>
    </source>
</reference>
<evidence type="ECO:0000313" key="1">
    <source>
        <dbReference type="EMBL" id="WQQ26296.1"/>
    </source>
</evidence>
<keyword evidence="2" id="KW-1185">Reference proteome</keyword>
<protein>
    <submittedName>
        <fullName evidence="1">Uncharacterized protein</fullName>
    </submittedName>
</protein>
<organism evidence="1 2">
    <name type="scientific">Nocardioides bizhenqiangii</name>
    <dbReference type="NCBI Taxonomy" id="3095076"/>
    <lineage>
        <taxon>Bacteria</taxon>
        <taxon>Bacillati</taxon>
        <taxon>Actinomycetota</taxon>
        <taxon>Actinomycetes</taxon>
        <taxon>Propionibacteriales</taxon>
        <taxon>Nocardioidaceae</taxon>
        <taxon>Nocardioides</taxon>
    </lineage>
</organism>
<gene>
    <name evidence="1" type="ORF">SHK19_20340</name>
</gene>